<feature type="coiled-coil region" evidence="1">
    <location>
        <begin position="80"/>
        <end position="107"/>
    </location>
</feature>
<feature type="transmembrane region" description="Helical" evidence="2">
    <location>
        <begin position="132"/>
        <end position="158"/>
    </location>
</feature>
<protein>
    <submittedName>
        <fullName evidence="3">Uncharacterized protein</fullName>
    </submittedName>
</protein>
<organism evidence="3">
    <name type="scientific">viral metagenome</name>
    <dbReference type="NCBI Taxonomy" id="1070528"/>
    <lineage>
        <taxon>unclassified sequences</taxon>
        <taxon>metagenomes</taxon>
        <taxon>organismal metagenomes</taxon>
    </lineage>
</organism>
<name>A0A6C0E5X6_9ZZZZ</name>
<feature type="transmembrane region" description="Helical" evidence="2">
    <location>
        <begin position="170"/>
        <end position="191"/>
    </location>
</feature>
<evidence type="ECO:0000256" key="2">
    <source>
        <dbReference type="SAM" id="Phobius"/>
    </source>
</evidence>
<dbReference type="EMBL" id="MN739743">
    <property type="protein sequence ID" value="QHT24168.1"/>
    <property type="molecule type" value="Genomic_DNA"/>
</dbReference>
<keyword evidence="2" id="KW-1133">Transmembrane helix</keyword>
<reference evidence="3" key="1">
    <citation type="journal article" date="2020" name="Nature">
        <title>Giant virus diversity and host interactions through global metagenomics.</title>
        <authorList>
            <person name="Schulz F."/>
            <person name="Roux S."/>
            <person name="Paez-Espino D."/>
            <person name="Jungbluth S."/>
            <person name="Walsh D.A."/>
            <person name="Denef V.J."/>
            <person name="McMahon K.D."/>
            <person name="Konstantinidis K.T."/>
            <person name="Eloe-Fadrosh E.A."/>
            <person name="Kyrpides N.C."/>
            <person name="Woyke T."/>
        </authorList>
    </citation>
    <scope>NUCLEOTIDE SEQUENCE</scope>
    <source>
        <strain evidence="3">GVMAG-M-3300023179-138</strain>
    </source>
</reference>
<accession>A0A6C0E5X6</accession>
<evidence type="ECO:0000313" key="3">
    <source>
        <dbReference type="EMBL" id="QHT24168.1"/>
    </source>
</evidence>
<keyword evidence="2" id="KW-0812">Transmembrane</keyword>
<proteinExistence type="predicted"/>
<sequence length="192" mass="21596">MAQCDDSARAAYNVQIRTGEEAKKRQFECLPPSERVAELLNQAKPEMERMEQEAASIQYMETFIQQQLVREVGDSSNKPIAVVSGELDRLRAEIERLQSEIRTEARRFTDACPGPTAPIPGLPFTGQADNQVLIAFLTTFGTFLLLSGLLVIMDLVPLSYFQLMTMNERWTIVGTGWVTALVMMYVGFFSFT</sequence>
<evidence type="ECO:0000256" key="1">
    <source>
        <dbReference type="SAM" id="Coils"/>
    </source>
</evidence>
<keyword evidence="1" id="KW-0175">Coiled coil</keyword>
<keyword evidence="2" id="KW-0472">Membrane</keyword>
<dbReference type="AlphaFoldDB" id="A0A6C0E5X6"/>